<gene>
    <name evidence="1" type="ORF">LNQ82_03710</name>
</gene>
<protein>
    <submittedName>
        <fullName evidence="1">Uncharacterized protein</fullName>
    </submittedName>
</protein>
<dbReference type="AlphaFoldDB" id="A0AAE9L0Y2"/>
<evidence type="ECO:0000313" key="2">
    <source>
        <dbReference type="Proteomes" id="UP001056819"/>
    </source>
</evidence>
<reference evidence="1" key="1">
    <citation type="submission" date="2022-05" db="EMBL/GenBank/DDBJ databases">
        <title>Alysiella filiformis genome sequencing.</title>
        <authorList>
            <person name="Viehboeck T."/>
        </authorList>
    </citation>
    <scope>NUCLEOTIDE SEQUENCE</scope>
    <source>
        <strain evidence="1">DSM 2580</strain>
    </source>
</reference>
<dbReference type="Proteomes" id="UP001056819">
    <property type="component" value="Chromosome"/>
</dbReference>
<evidence type="ECO:0000313" key="1">
    <source>
        <dbReference type="EMBL" id="URD68275.1"/>
    </source>
</evidence>
<dbReference type="EMBL" id="CP097501">
    <property type="protein sequence ID" value="URD68275.1"/>
    <property type="molecule type" value="Genomic_DNA"/>
</dbReference>
<organism evidence="1 2">
    <name type="scientific">Conchiformibius steedae DSM 2580</name>
    <dbReference type="NCBI Taxonomy" id="1121352"/>
    <lineage>
        <taxon>Bacteria</taxon>
        <taxon>Pseudomonadati</taxon>
        <taxon>Pseudomonadota</taxon>
        <taxon>Betaproteobacteria</taxon>
        <taxon>Neisseriales</taxon>
        <taxon>Neisseriaceae</taxon>
        <taxon>Conchiformibius</taxon>
    </lineage>
</organism>
<proteinExistence type="predicted"/>
<name>A0AAE9L0Y2_9NEIS</name>
<dbReference type="RefSeq" id="WP_156932294.1">
    <property type="nucleotide sequence ID" value="NZ_CP097501.1"/>
</dbReference>
<sequence length="131" mass="14922">MNTQQRKAAHKAALAERLQTEHLHRVEGVGDLEIYVKSFTVAEASQTVKKTEELIAKYQGDQDDGLNQERRLAFELFDEDGDLYFNPENHDDLMLLSLLPYGLRQKLLNATVSQFQSETLLKKLLATETVS</sequence>
<accession>A0AAE9L0Y2</accession>